<dbReference type="PANTHER" id="PTHR45138:SF9">
    <property type="entry name" value="DIGUANYLATE CYCLASE DGCM-RELATED"/>
    <property type="match status" value="1"/>
</dbReference>
<dbReference type="NCBIfam" id="TIGR00254">
    <property type="entry name" value="GGDEF"/>
    <property type="match status" value="1"/>
</dbReference>
<keyword evidence="4" id="KW-1185">Reference proteome</keyword>
<dbReference type="InterPro" id="IPR043128">
    <property type="entry name" value="Rev_trsase/Diguanyl_cyclase"/>
</dbReference>
<feature type="transmembrane region" description="Helical" evidence="1">
    <location>
        <begin position="6"/>
        <end position="25"/>
    </location>
</feature>
<organism evidence="3 4">
    <name type="scientific">Nocardioides ginsengisoli</name>
    <dbReference type="NCBI Taxonomy" id="363868"/>
    <lineage>
        <taxon>Bacteria</taxon>
        <taxon>Bacillati</taxon>
        <taxon>Actinomycetota</taxon>
        <taxon>Actinomycetes</taxon>
        <taxon>Propionibacteriales</taxon>
        <taxon>Nocardioidaceae</taxon>
        <taxon>Nocardioides</taxon>
    </lineage>
</organism>
<evidence type="ECO:0000256" key="1">
    <source>
        <dbReference type="SAM" id="Phobius"/>
    </source>
</evidence>
<evidence type="ECO:0000313" key="4">
    <source>
        <dbReference type="Proteomes" id="UP001597229"/>
    </source>
</evidence>
<dbReference type="PROSITE" id="PS50887">
    <property type="entry name" value="GGDEF"/>
    <property type="match status" value="1"/>
</dbReference>
<dbReference type="InterPro" id="IPR050469">
    <property type="entry name" value="Diguanylate_Cyclase"/>
</dbReference>
<evidence type="ECO:0000313" key="3">
    <source>
        <dbReference type="EMBL" id="MFD1248864.1"/>
    </source>
</evidence>
<feature type="transmembrane region" description="Helical" evidence="1">
    <location>
        <begin position="194"/>
        <end position="216"/>
    </location>
</feature>
<keyword evidence="1" id="KW-0472">Membrane</keyword>
<dbReference type="SMART" id="SM00267">
    <property type="entry name" value="GGDEF"/>
    <property type="match status" value="1"/>
</dbReference>
<dbReference type="Gene3D" id="3.30.70.270">
    <property type="match status" value="1"/>
</dbReference>
<feature type="transmembrane region" description="Helical" evidence="1">
    <location>
        <begin position="62"/>
        <end position="82"/>
    </location>
</feature>
<feature type="transmembrane region" description="Helical" evidence="1">
    <location>
        <begin position="89"/>
        <end position="108"/>
    </location>
</feature>
<dbReference type="Proteomes" id="UP001597229">
    <property type="component" value="Unassembled WGS sequence"/>
</dbReference>
<keyword evidence="1" id="KW-0812">Transmembrane</keyword>
<feature type="domain" description="GGDEF" evidence="2">
    <location>
        <begin position="258"/>
        <end position="380"/>
    </location>
</feature>
<feature type="transmembrane region" description="Helical" evidence="1">
    <location>
        <begin position="156"/>
        <end position="174"/>
    </location>
</feature>
<proteinExistence type="predicted"/>
<gene>
    <name evidence="3" type="ORF">ACFQ3F_13780</name>
</gene>
<dbReference type="EMBL" id="JBHTLX010000018">
    <property type="protein sequence ID" value="MFD1248864.1"/>
    <property type="molecule type" value="Genomic_DNA"/>
</dbReference>
<evidence type="ECO:0000259" key="2">
    <source>
        <dbReference type="PROSITE" id="PS50887"/>
    </source>
</evidence>
<dbReference type="InterPro" id="IPR000160">
    <property type="entry name" value="GGDEF_dom"/>
</dbReference>
<accession>A0ABW3W379</accession>
<sequence>MLDLVTLRVAFALVAVCVLVLFYGVTYRSTRSTYSGWWCLSILFFVVSSALFLLNGTPAQVVANPLGNATGVLGAACVWAAARSLRARAFAWWELGILPPIVLIAGALDDPAHNVWAGGAVFLTAMALLIGRSAVELAWVPEEAGASMELRSHYRFAVRSMTVVSGIISAYYLARAVAFVAVGPQHDIFVRYFGGQVTTLLIMLLLVVTTFSMSALSHEQQTDELRRQATRDALTGLLNRAEFHRAAQRELDRGRIGEEAAIVLADLDRFKNVNDGSGHAAGDRALTCFADACREVVGGRGLLGRLGGDEFVLLILEGRAEELTSAIARRYAKDDEMPTVSFGIAGVLAGDDAALAVARADHALYRAKATGRARAVRHDDRPPFLVGGRRSA</sequence>
<reference evidence="4" key="1">
    <citation type="journal article" date="2019" name="Int. J. Syst. Evol. Microbiol.">
        <title>The Global Catalogue of Microorganisms (GCM) 10K type strain sequencing project: providing services to taxonomists for standard genome sequencing and annotation.</title>
        <authorList>
            <consortium name="The Broad Institute Genomics Platform"/>
            <consortium name="The Broad Institute Genome Sequencing Center for Infectious Disease"/>
            <person name="Wu L."/>
            <person name="Ma J."/>
        </authorList>
    </citation>
    <scope>NUCLEOTIDE SEQUENCE [LARGE SCALE GENOMIC DNA]</scope>
    <source>
        <strain evidence="4">CCUG 52478</strain>
    </source>
</reference>
<dbReference type="RefSeq" id="WP_367918894.1">
    <property type="nucleotide sequence ID" value="NZ_BAABAC010000017.1"/>
</dbReference>
<feature type="transmembrane region" description="Helical" evidence="1">
    <location>
        <begin position="114"/>
        <end position="135"/>
    </location>
</feature>
<dbReference type="CDD" id="cd01949">
    <property type="entry name" value="GGDEF"/>
    <property type="match status" value="1"/>
</dbReference>
<dbReference type="SUPFAM" id="SSF55073">
    <property type="entry name" value="Nucleotide cyclase"/>
    <property type="match status" value="1"/>
</dbReference>
<dbReference type="Pfam" id="PF00990">
    <property type="entry name" value="GGDEF"/>
    <property type="match status" value="1"/>
</dbReference>
<keyword evidence="1" id="KW-1133">Transmembrane helix</keyword>
<dbReference type="InterPro" id="IPR029787">
    <property type="entry name" value="Nucleotide_cyclase"/>
</dbReference>
<name>A0ABW3W379_9ACTN</name>
<comment type="caution">
    <text evidence="3">The sequence shown here is derived from an EMBL/GenBank/DDBJ whole genome shotgun (WGS) entry which is preliminary data.</text>
</comment>
<dbReference type="PANTHER" id="PTHR45138">
    <property type="entry name" value="REGULATORY COMPONENTS OF SENSORY TRANSDUCTION SYSTEM"/>
    <property type="match status" value="1"/>
</dbReference>
<feature type="transmembrane region" description="Helical" evidence="1">
    <location>
        <begin position="37"/>
        <end position="56"/>
    </location>
</feature>
<protein>
    <submittedName>
        <fullName evidence="3">GGDEF domain-containing protein</fullName>
    </submittedName>
</protein>